<sequence length="213" mass="23517">MMASAQVAAARMKEKITAGPAKLPAARAPTEKIPAPTATARPRIIRSKTPSVRWSCRPGSSESASACSMVFVFSHCMHIPGLLATLLARRLRPGPFGQKGILGISPMTRRFPAASPVYLHVLCRPGCTPISKQTSQARASRSLRRAQKSRCSPACKRALTQDSKKARGRAILPDSDARRLRRHIGRANQQAEHRHQHQRRDHIQHMVLMHQHG</sequence>
<accession>A0A645A9M8</accession>
<proteinExistence type="predicted"/>
<evidence type="ECO:0000313" key="2">
    <source>
        <dbReference type="EMBL" id="MPM49915.1"/>
    </source>
</evidence>
<evidence type="ECO:0000256" key="1">
    <source>
        <dbReference type="SAM" id="MobiDB-lite"/>
    </source>
</evidence>
<comment type="caution">
    <text evidence="2">The sequence shown here is derived from an EMBL/GenBank/DDBJ whole genome shotgun (WGS) entry which is preliminary data.</text>
</comment>
<dbReference type="AlphaFoldDB" id="A0A645A9M8"/>
<dbReference type="EMBL" id="VSSQ01012725">
    <property type="protein sequence ID" value="MPM49915.1"/>
    <property type="molecule type" value="Genomic_DNA"/>
</dbReference>
<gene>
    <name evidence="2" type="ORF">SDC9_96649</name>
</gene>
<name>A0A645A9M8_9ZZZZ</name>
<reference evidence="2" key="1">
    <citation type="submission" date="2019-08" db="EMBL/GenBank/DDBJ databases">
        <authorList>
            <person name="Kucharzyk K."/>
            <person name="Murdoch R.W."/>
            <person name="Higgins S."/>
            <person name="Loffler F."/>
        </authorList>
    </citation>
    <scope>NUCLEOTIDE SEQUENCE</scope>
</reference>
<organism evidence="2">
    <name type="scientific">bioreactor metagenome</name>
    <dbReference type="NCBI Taxonomy" id="1076179"/>
    <lineage>
        <taxon>unclassified sequences</taxon>
        <taxon>metagenomes</taxon>
        <taxon>ecological metagenomes</taxon>
    </lineage>
</organism>
<feature type="region of interest" description="Disordered" evidence="1">
    <location>
        <begin position="130"/>
        <end position="178"/>
    </location>
</feature>
<protein>
    <submittedName>
        <fullName evidence="2">Uncharacterized protein</fullName>
    </submittedName>
</protein>